<accession>A0A5M6I9V4</accession>
<gene>
    <name evidence="4" type="primary">fliE</name>
    <name evidence="6" type="ORF">F1188_15865</name>
</gene>
<organism evidence="6 7">
    <name type="scientific">Roseospira marina</name>
    <dbReference type="NCBI Taxonomy" id="140057"/>
    <lineage>
        <taxon>Bacteria</taxon>
        <taxon>Pseudomonadati</taxon>
        <taxon>Pseudomonadota</taxon>
        <taxon>Alphaproteobacteria</taxon>
        <taxon>Rhodospirillales</taxon>
        <taxon>Rhodospirillaceae</taxon>
        <taxon>Roseospira</taxon>
    </lineage>
</organism>
<dbReference type="GO" id="GO:0005198">
    <property type="term" value="F:structural molecule activity"/>
    <property type="evidence" value="ECO:0007669"/>
    <property type="project" value="InterPro"/>
</dbReference>
<dbReference type="GO" id="GO:0009425">
    <property type="term" value="C:bacterial-type flagellum basal body"/>
    <property type="evidence" value="ECO:0007669"/>
    <property type="project" value="UniProtKB-SubCell"/>
</dbReference>
<dbReference type="OrthoDB" id="8481852at2"/>
<keyword evidence="7" id="KW-1185">Reference proteome</keyword>
<feature type="region of interest" description="Disordered" evidence="5">
    <location>
        <begin position="17"/>
        <end position="37"/>
    </location>
</feature>
<evidence type="ECO:0000256" key="3">
    <source>
        <dbReference type="ARBA" id="ARBA00023143"/>
    </source>
</evidence>
<keyword evidence="3 4" id="KW-0975">Bacterial flagellum</keyword>
<dbReference type="GO" id="GO:0003774">
    <property type="term" value="F:cytoskeletal motor activity"/>
    <property type="evidence" value="ECO:0007669"/>
    <property type="project" value="InterPro"/>
</dbReference>
<keyword evidence="6" id="KW-0966">Cell projection</keyword>
<dbReference type="AlphaFoldDB" id="A0A5M6I9V4"/>
<dbReference type="PANTHER" id="PTHR34653:SF1">
    <property type="entry name" value="FLAGELLAR HOOK-BASAL BODY COMPLEX PROTEIN FLIE"/>
    <property type="match status" value="1"/>
</dbReference>
<name>A0A5M6I9V4_9PROT</name>
<keyword evidence="6" id="KW-0969">Cilium</keyword>
<dbReference type="EMBL" id="VWPJ01000017">
    <property type="protein sequence ID" value="KAA5604509.1"/>
    <property type="molecule type" value="Genomic_DNA"/>
</dbReference>
<dbReference type="InterPro" id="IPR001624">
    <property type="entry name" value="FliE"/>
</dbReference>
<evidence type="ECO:0000256" key="2">
    <source>
        <dbReference type="ARBA" id="ARBA00009272"/>
    </source>
</evidence>
<comment type="similarity">
    <text evidence="2 4">Belongs to the FliE family.</text>
</comment>
<dbReference type="GO" id="GO:0071973">
    <property type="term" value="P:bacterial-type flagellum-dependent cell motility"/>
    <property type="evidence" value="ECO:0007669"/>
    <property type="project" value="InterPro"/>
</dbReference>
<evidence type="ECO:0000313" key="7">
    <source>
        <dbReference type="Proteomes" id="UP000324065"/>
    </source>
</evidence>
<dbReference type="Pfam" id="PF02049">
    <property type="entry name" value="FliE"/>
    <property type="match status" value="1"/>
</dbReference>
<evidence type="ECO:0000256" key="1">
    <source>
        <dbReference type="ARBA" id="ARBA00004117"/>
    </source>
</evidence>
<sequence length="108" mass="11488">MADVSFNSAVAAYRAAARPASDMMPNPAQPESAGQGDTGFAAMVRDVVRESIDTVHQGERMSLKAVSGDADMRDVVTAVNSAELTLQTVVVVRDKVVSAYDTIMRMPL</sequence>
<proteinExistence type="inferred from homology"/>
<evidence type="ECO:0000313" key="6">
    <source>
        <dbReference type="EMBL" id="KAA5604509.1"/>
    </source>
</evidence>
<protein>
    <recommendedName>
        <fullName evidence="4">Flagellar hook-basal body complex protein FliE</fullName>
    </recommendedName>
</protein>
<dbReference type="Proteomes" id="UP000324065">
    <property type="component" value="Unassembled WGS sequence"/>
</dbReference>
<dbReference type="HAMAP" id="MF_00724">
    <property type="entry name" value="FliE"/>
    <property type="match status" value="1"/>
</dbReference>
<keyword evidence="6" id="KW-0282">Flagellum</keyword>
<evidence type="ECO:0000256" key="5">
    <source>
        <dbReference type="SAM" id="MobiDB-lite"/>
    </source>
</evidence>
<comment type="caution">
    <text evidence="6">The sequence shown here is derived from an EMBL/GenBank/DDBJ whole genome shotgun (WGS) entry which is preliminary data.</text>
</comment>
<dbReference type="RefSeq" id="WP_150063419.1">
    <property type="nucleotide sequence ID" value="NZ_JACHII010000015.1"/>
</dbReference>
<evidence type="ECO:0000256" key="4">
    <source>
        <dbReference type="HAMAP-Rule" id="MF_00724"/>
    </source>
</evidence>
<dbReference type="PANTHER" id="PTHR34653">
    <property type="match status" value="1"/>
</dbReference>
<reference evidence="6 7" key="1">
    <citation type="submission" date="2019-09" db="EMBL/GenBank/DDBJ databases">
        <title>Genome sequence of Roseospira marina, one of the more divergent members of the non-sulfur purple photosynthetic bacterial family, the Rhodospirillaceae.</title>
        <authorList>
            <person name="Meyer T."/>
            <person name="Kyndt J."/>
        </authorList>
    </citation>
    <scope>NUCLEOTIDE SEQUENCE [LARGE SCALE GENOMIC DNA]</scope>
    <source>
        <strain evidence="6 7">DSM 15113</strain>
    </source>
</reference>
<comment type="subcellular location">
    <subcellularLocation>
        <location evidence="1 4">Bacterial flagellum basal body</location>
    </subcellularLocation>
</comment>